<dbReference type="STRING" id="1076256.A0A2H3BQ16"/>
<dbReference type="Proteomes" id="UP000218334">
    <property type="component" value="Unassembled WGS sequence"/>
</dbReference>
<feature type="non-terminal residue" evidence="2">
    <location>
        <position position="1"/>
    </location>
</feature>
<name>A0A2H3BQ16_9AGAR</name>
<evidence type="ECO:0000313" key="2">
    <source>
        <dbReference type="EMBL" id="PBK71034.1"/>
    </source>
</evidence>
<protein>
    <recommendedName>
        <fullName evidence="1">CxC2-like cysteine cluster KDZ transposase-associated domain-containing protein</fullName>
    </recommendedName>
</protein>
<accession>A0A2H3BQ16</accession>
<keyword evidence="3" id="KW-1185">Reference proteome</keyword>
<evidence type="ECO:0000313" key="3">
    <source>
        <dbReference type="Proteomes" id="UP000218334"/>
    </source>
</evidence>
<dbReference type="Pfam" id="PF18803">
    <property type="entry name" value="CxC2"/>
    <property type="match status" value="1"/>
</dbReference>
<evidence type="ECO:0000259" key="1">
    <source>
        <dbReference type="Pfam" id="PF18803"/>
    </source>
</evidence>
<feature type="domain" description="CxC2-like cysteine cluster KDZ transposase-associated" evidence="1">
    <location>
        <begin position="82"/>
        <end position="155"/>
    </location>
</feature>
<gene>
    <name evidence="2" type="ORF">ARMSODRAFT_884651</name>
</gene>
<dbReference type="InterPro" id="IPR041457">
    <property type="entry name" value="CxC2_KDZ-assoc"/>
</dbReference>
<organism evidence="2 3">
    <name type="scientific">Armillaria solidipes</name>
    <dbReference type="NCBI Taxonomy" id="1076256"/>
    <lineage>
        <taxon>Eukaryota</taxon>
        <taxon>Fungi</taxon>
        <taxon>Dikarya</taxon>
        <taxon>Basidiomycota</taxon>
        <taxon>Agaricomycotina</taxon>
        <taxon>Agaricomycetes</taxon>
        <taxon>Agaricomycetidae</taxon>
        <taxon>Agaricales</taxon>
        <taxon>Marasmiineae</taxon>
        <taxon>Physalacriaceae</taxon>
        <taxon>Armillaria</taxon>
    </lineage>
</organism>
<dbReference type="AlphaFoldDB" id="A0A2H3BQ16"/>
<proteinExistence type="predicted"/>
<sequence length="155" mass="17740">YLDEVCRHKGRGDHRMQGQCPDCLSRKSPNAGLPTYRCIDCFVDDLVCESCCHRRHRLEPLHRIKVLISLKWNGLWFEKTSLHQIGLCVQLNHMSMHCRAPIAGHVSFKVLHTTGTHDVAVDYCGCERQLPPHIQLLCHGWYPVSHKVPTTCASF</sequence>
<dbReference type="EMBL" id="KZ293425">
    <property type="protein sequence ID" value="PBK71034.1"/>
    <property type="molecule type" value="Genomic_DNA"/>
</dbReference>
<reference evidence="3" key="1">
    <citation type="journal article" date="2017" name="Nat. Ecol. Evol.">
        <title>Genome expansion and lineage-specific genetic innovations in the forest pathogenic fungi Armillaria.</title>
        <authorList>
            <person name="Sipos G."/>
            <person name="Prasanna A.N."/>
            <person name="Walter M.C."/>
            <person name="O'Connor E."/>
            <person name="Balint B."/>
            <person name="Krizsan K."/>
            <person name="Kiss B."/>
            <person name="Hess J."/>
            <person name="Varga T."/>
            <person name="Slot J."/>
            <person name="Riley R."/>
            <person name="Boka B."/>
            <person name="Rigling D."/>
            <person name="Barry K."/>
            <person name="Lee J."/>
            <person name="Mihaltcheva S."/>
            <person name="LaButti K."/>
            <person name="Lipzen A."/>
            <person name="Waldron R."/>
            <person name="Moloney N.M."/>
            <person name="Sperisen C."/>
            <person name="Kredics L."/>
            <person name="Vagvoelgyi C."/>
            <person name="Patrignani A."/>
            <person name="Fitzpatrick D."/>
            <person name="Nagy I."/>
            <person name="Doyle S."/>
            <person name="Anderson J.B."/>
            <person name="Grigoriev I.V."/>
            <person name="Gueldener U."/>
            <person name="Muensterkoetter M."/>
            <person name="Nagy L.G."/>
        </authorList>
    </citation>
    <scope>NUCLEOTIDE SEQUENCE [LARGE SCALE GENOMIC DNA]</scope>
    <source>
        <strain evidence="3">28-4</strain>
    </source>
</reference>